<keyword evidence="3 8" id="KW-0812">Transmembrane</keyword>
<dbReference type="Proteomes" id="UP000053317">
    <property type="component" value="Unassembled WGS sequence"/>
</dbReference>
<feature type="domain" description="SPX" evidence="9">
    <location>
        <begin position="17"/>
        <end position="174"/>
    </location>
</feature>
<keyword evidence="6" id="KW-0175">Coiled coil</keyword>
<feature type="transmembrane region" description="Helical" evidence="8">
    <location>
        <begin position="714"/>
        <end position="733"/>
    </location>
</feature>
<dbReference type="CDD" id="cd14480">
    <property type="entry name" value="SPX_VTC2_like"/>
    <property type="match status" value="1"/>
</dbReference>
<dbReference type="InterPro" id="IPR042267">
    <property type="entry name" value="VTC_sf"/>
</dbReference>
<proteinExistence type="predicted"/>
<feature type="compositionally biased region" description="Polar residues" evidence="7">
    <location>
        <begin position="1075"/>
        <end position="1084"/>
    </location>
</feature>
<feature type="compositionally biased region" description="Basic and acidic residues" evidence="7">
    <location>
        <begin position="1115"/>
        <end position="1130"/>
    </location>
</feature>
<dbReference type="Gene3D" id="3.20.100.30">
    <property type="entry name" value="VTC, catalytic tunnel domain"/>
    <property type="match status" value="1"/>
</dbReference>
<evidence type="ECO:0000256" key="8">
    <source>
        <dbReference type="SAM" id="Phobius"/>
    </source>
</evidence>
<dbReference type="PROSITE" id="PS51382">
    <property type="entry name" value="SPX"/>
    <property type="match status" value="1"/>
</dbReference>
<protein>
    <submittedName>
        <fullName evidence="10">Putative spx domain-containing protein</fullName>
    </submittedName>
</protein>
<evidence type="ECO:0000256" key="3">
    <source>
        <dbReference type="ARBA" id="ARBA00022692"/>
    </source>
</evidence>
<dbReference type="FunFam" id="3.20.100.30:FF:000002">
    <property type="entry name" value="Vacuolar transporter chaperone"/>
    <property type="match status" value="1"/>
</dbReference>
<dbReference type="PANTHER" id="PTHR46140">
    <property type="entry name" value="VACUOLAR TRANSPORTER CHAPERONE 1-RELATED"/>
    <property type="match status" value="1"/>
</dbReference>
<feature type="compositionally biased region" description="Low complexity" evidence="7">
    <location>
        <begin position="960"/>
        <end position="971"/>
    </location>
</feature>
<dbReference type="Pfam" id="PF02656">
    <property type="entry name" value="DUF202"/>
    <property type="match status" value="1"/>
</dbReference>
<dbReference type="InterPro" id="IPR051572">
    <property type="entry name" value="VTC_Complex_Subunit"/>
</dbReference>
<evidence type="ECO:0000256" key="4">
    <source>
        <dbReference type="ARBA" id="ARBA00022989"/>
    </source>
</evidence>
<reference evidence="10 11" key="2">
    <citation type="submission" date="2015-05" db="EMBL/GenBank/DDBJ databases">
        <authorList>
            <person name="Morales-Cruz A."/>
            <person name="Amrine K.C."/>
            <person name="Cantu D."/>
        </authorList>
    </citation>
    <scope>NUCLEOTIDE SEQUENCE [LARGE SCALE GENOMIC DNA]</scope>
    <source>
        <strain evidence="10">UCRPC4</strain>
    </source>
</reference>
<organism evidence="10 11">
    <name type="scientific">Phaeomoniella chlamydospora</name>
    <name type="common">Phaeoacremonium chlamydosporum</name>
    <dbReference type="NCBI Taxonomy" id="158046"/>
    <lineage>
        <taxon>Eukaryota</taxon>
        <taxon>Fungi</taxon>
        <taxon>Dikarya</taxon>
        <taxon>Ascomycota</taxon>
        <taxon>Pezizomycotina</taxon>
        <taxon>Eurotiomycetes</taxon>
        <taxon>Chaetothyriomycetidae</taxon>
        <taxon>Phaeomoniellales</taxon>
        <taxon>Phaeomoniellaceae</taxon>
        <taxon>Phaeomoniella</taxon>
    </lineage>
</organism>
<name>A0A0G2F2A8_PHACM</name>
<keyword evidence="4 8" id="KW-1133">Transmembrane helix</keyword>
<feature type="compositionally biased region" description="Polar residues" evidence="7">
    <location>
        <begin position="573"/>
        <end position="595"/>
    </location>
</feature>
<feature type="region of interest" description="Disordered" evidence="7">
    <location>
        <begin position="1222"/>
        <end position="1259"/>
    </location>
</feature>
<dbReference type="Pfam" id="PF09359">
    <property type="entry name" value="VTC"/>
    <property type="match status" value="1"/>
</dbReference>
<evidence type="ECO:0000259" key="9">
    <source>
        <dbReference type="PROSITE" id="PS51382"/>
    </source>
</evidence>
<dbReference type="GO" id="GO:0033254">
    <property type="term" value="C:vacuolar transporter chaperone complex"/>
    <property type="evidence" value="ECO:0007669"/>
    <property type="project" value="TreeGrafter"/>
</dbReference>
<feature type="region of interest" description="Disordered" evidence="7">
    <location>
        <begin position="1067"/>
        <end position="1163"/>
    </location>
</feature>
<keyword evidence="2" id="KW-0926">Vacuole</keyword>
<evidence type="ECO:0000256" key="5">
    <source>
        <dbReference type="ARBA" id="ARBA00023136"/>
    </source>
</evidence>
<feature type="compositionally biased region" description="Basic and acidic residues" evidence="7">
    <location>
        <begin position="999"/>
        <end position="1008"/>
    </location>
</feature>
<comment type="subcellular location">
    <subcellularLocation>
        <location evidence="1">Vacuole membrane</location>
        <topology evidence="1">Multi-pass membrane protein</topology>
    </subcellularLocation>
</comment>
<evidence type="ECO:0000313" key="11">
    <source>
        <dbReference type="Proteomes" id="UP000053317"/>
    </source>
</evidence>
<gene>
    <name evidence="10" type="ORF">UCRPC4_g00612</name>
</gene>
<accession>A0A0G2F2A8</accession>
<dbReference type="InterPro" id="IPR003807">
    <property type="entry name" value="DUF202"/>
</dbReference>
<evidence type="ECO:0000256" key="1">
    <source>
        <dbReference type="ARBA" id="ARBA00004128"/>
    </source>
</evidence>
<dbReference type="GO" id="GO:0006799">
    <property type="term" value="P:polyphosphate biosynthetic process"/>
    <property type="evidence" value="ECO:0007669"/>
    <property type="project" value="UniProtKB-ARBA"/>
</dbReference>
<evidence type="ECO:0000256" key="2">
    <source>
        <dbReference type="ARBA" id="ARBA00022554"/>
    </source>
</evidence>
<feature type="region of interest" description="Disordered" evidence="7">
    <location>
        <begin position="899"/>
        <end position="920"/>
    </location>
</feature>
<feature type="compositionally biased region" description="Basic and acidic residues" evidence="7">
    <location>
        <begin position="900"/>
        <end position="915"/>
    </location>
</feature>
<feature type="compositionally biased region" description="Polar residues" evidence="7">
    <location>
        <begin position="1096"/>
        <end position="1112"/>
    </location>
</feature>
<feature type="transmembrane region" description="Helical" evidence="8">
    <location>
        <begin position="753"/>
        <end position="772"/>
    </location>
</feature>
<evidence type="ECO:0000256" key="7">
    <source>
        <dbReference type="SAM" id="MobiDB-lite"/>
    </source>
</evidence>
<dbReference type="OrthoDB" id="6493944at2759"/>
<dbReference type="InterPro" id="IPR004331">
    <property type="entry name" value="SPX_dom"/>
</dbReference>
<feature type="compositionally biased region" description="Polar residues" evidence="7">
    <location>
        <begin position="972"/>
        <end position="993"/>
    </location>
</feature>
<dbReference type="EMBL" id="LCWF01000013">
    <property type="protein sequence ID" value="KKY28444.1"/>
    <property type="molecule type" value="Genomic_DNA"/>
</dbReference>
<dbReference type="InterPro" id="IPR018966">
    <property type="entry name" value="VTC_domain"/>
</dbReference>
<feature type="compositionally biased region" description="Low complexity" evidence="7">
    <location>
        <begin position="1226"/>
        <end position="1245"/>
    </location>
</feature>
<dbReference type="PANTHER" id="PTHR46140:SF2">
    <property type="entry name" value="VACUOLAR TRANSPORTER CHAPERONE 3 COMPLEX SUBUNIT 3-RELATED"/>
    <property type="match status" value="1"/>
</dbReference>
<dbReference type="Pfam" id="PF03105">
    <property type="entry name" value="SPX"/>
    <property type="match status" value="1"/>
</dbReference>
<keyword evidence="11" id="KW-1185">Reference proteome</keyword>
<dbReference type="GO" id="GO:0000329">
    <property type="term" value="C:fungal-type vacuole membrane"/>
    <property type="evidence" value="ECO:0007669"/>
    <property type="project" value="TreeGrafter"/>
</dbReference>
<keyword evidence="5 8" id="KW-0472">Membrane</keyword>
<feature type="region of interest" description="Disordered" evidence="7">
    <location>
        <begin position="960"/>
        <end position="1015"/>
    </location>
</feature>
<sequence>MAEPRFKSTTTTSSAAMRFGKTLRTSIYPPWKDHYIDYSKLKKLLREDDSSPSGRDDAAQHWTDEDEEAFVHELINIQLDKVNSFQVDTYKSLRDRTAECEAKLDPVAATVNSGKETLKEHENIVKEVNKELDNISEEINRLRKFSRINYTGFLKAVKKHDRKRGLKYRVRPLLQVRLSQLPFNTEDYSPLLYRLSTMYTFVRSVTQSSEETSTETSSNTKIGKDSYIAHKFWVHADNLLEVKTYILRRLPVLVYNPQSAKGVDSVQKDPAITSIYFDNPSFDLYGQKIDKKEGASSLRLRWTGQLNDKPEIHFEKKVVGQESKEMRFPIKEKYIMPFLKGEYNLEKTVSKVQERDGPDSEQVKALRSNISEIKEFIKENRLEPMLRASYTRTAFQIPGDDRIRISLDTDLALIREDSLDSDRPCRDPEEWHRREIDDQELEYPYSSIKKGEIARFPHAILEIKVRNTTNKKHSDWLEDLMSSHLVKEAPRFSKFVHGVAQLFEDYVNTFPFWLSDLDMDIRQDPEQAFALEQERQARRAEEEFAVGSMLGTSKLSASPSFQAKVGSPHKFSSDTGAGLSQSRKSVGTRSQLQQTVEEHDSDDDGLQAMSASQIEVTDASKPSALKSLFPTFSTSRYARRHRQGGSAWEDAALPPGVKDPGVWIKDQGPVRVEAKVWLANQRTFVKWQHISVLLASLSIALYNAAGLDNNIARALAVVYLCFAVFAGVWGWGIYVWRSSLIQQRSGKDFDHKFGPLVVSIGLAIALCLNFGFKYRAVMEEQRGKAEAMASMANRTACLIKARVRWFMNINTVPEKERATMMALYAQSVHRDILDEHYLVDVATPMEEDIPVAPIFEPYSGDQNTPNDFLLECAGYKHSASNGSMQADCFYSKQRNISQKGKSEIKQENMSRRQEEVASNEAGASLELPQMFTHPKQSANEFTTSFKPPVLLSTPRNNLKSALTSSSSGCSSKRVTFSSPLVQSPTSEQASPTLRLSHPLPDDIEHDADVSSEDSEFEKVHSSLSLTSPALFSNRALEWRQLASQQATQGSQKEGIWFRDIDDAPQFPRVVDRGRNSSGSISSDFKNAGKQTRPHTLGNSSETSSRSTPQTAQPVHGHEEPGQQQQHRREIASTPPLFTGEMRRSNRSRTPSPEDRTASNTSVERLTNAALRLRQSSVLLQEARENLQIMSSRPSPRVSIPSLGTADFVNQFISSFSPPLPTPYPPFTSSSSETTTITTSASQGSSNPTSPPRSISRDPSVHLQSTFASSTIDSLFSNARKPYRETQHRVRKLLRRCQRIDQKLTSILSYSLVPSHAIDTLLSLQIPHLMSSISSPTTHNDLCYPQFHLNNIKYQIKTTKNEINRIKTEVKGSTGKAMRKKLKLQARALRSVKKMVKQVVGDLTGDDSVMEL</sequence>
<feature type="coiled-coil region" evidence="6">
    <location>
        <begin position="111"/>
        <end position="145"/>
    </location>
</feature>
<feature type="region of interest" description="Disordered" evidence="7">
    <location>
        <begin position="559"/>
        <end position="604"/>
    </location>
</feature>
<comment type="caution">
    <text evidence="10">The sequence shown here is derived from an EMBL/GenBank/DDBJ whole genome shotgun (WGS) entry which is preliminary data.</text>
</comment>
<evidence type="ECO:0000313" key="10">
    <source>
        <dbReference type="EMBL" id="KKY28444.1"/>
    </source>
</evidence>
<reference evidence="10 11" key="1">
    <citation type="submission" date="2015-05" db="EMBL/GenBank/DDBJ databases">
        <title>Distinctive expansion of gene families associated with plant cell wall degradation and secondary metabolism in the genomes of grapevine trunk pathogens.</title>
        <authorList>
            <person name="Lawrence D.P."/>
            <person name="Travadon R."/>
            <person name="Rolshausen P.E."/>
            <person name="Baumgartner K."/>
        </authorList>
    </citation>
    <scope>NUCLEOTIDE SEQUENCE [LARGE SCALE GENOMIC DNA]</scope>
    <source>
        <strain evidence="10">UCRPC4</strain>
    </source>
</reference>
<evidence type="ECO:0000256" key="6">
    <source>
        <dbReference type="SAM" id="Coils"/>
    </source>
</evidence>